<gene>
    <name evidence="7" type="primary">atpH</name>
    <name evidence="8" type="ordered locus">Plabr_1191</name>
</gene>
<comment type="function">
    <text evidence="7">F(1)F(0) ATP synthase produces ATP from ADP in the presence of a proton or sodium gradient. F-type ATPases consist of two structural domains, F(1) containing the extramembraneous catalytic core and F(0) containing the membrane proton channel, linked together by a central stalk and a peripheral stalk. During catalysis, ATP synthesis in the catalytic domain of F(1) is coupled via a rotary mechanism of the central stalk subunits to proton translocation.</text>
</comment>
<dbReference type="SUPFAM" id="SSF47928">
    <property type="entry name" value="N-terminal domain of the delta subunit of the F1F0-ATP synthase"/>
    <property type="match status" value="1"/>
</dbReference>
<dbReference type="Proteomes" id="UP000006860">
    <property type="component" value="Chromosome"/>
</dbReference>
<dbReference type="GO" id="GO:0046933">
    <property type="term" value="F:proton-transporting ATP synthase activity, rotational mechanism"/>
    <property type="evidence" value="ECO:0007669"/>
    <property type="project" value="UniProtKB-UniRule"/>
</dbReference>
<dbReference type="KEGG" id="pbs:Plabr_1191"/>
<keyword evidence="7" id="KW-0139">CF(1)</keyword>
<dbReference type="PRINTS" id="PR00125">
    <property type="entry name" value="ATPASEDELTA"/>
</dbReference>
<sequence length="214" mass="23982">MSEQPVPETHVPHVFEDPATVSLASVYATALLDAQGDVSSAERLEELQGLLENVLAANPKFETLLTSPRVTRSEKEAMLDRAILPHASQFFGHFLKVLAARDRLELLRPIYTAAVKELQERQKQRSVTVRTAAPLNDDQLQSIRQRLSEKLSAEPIIQVEIDPTILGGLVIQVGDTVYDSSLRNRLGQLQSRLRQRYVHEIQSGRDRFSHPEGS</sequence>
<keyword evidence="7" id="KW-0997">Cell inner membrane</keyword>
<dbReference type="Pfam" id="PF00213">
    <property type="entry name" value="OSCP"/>
    <property type="match status" value="1"/>
</dbReference>
<dbReference type="OrthoDB" id="9802471at2"/>
<dbReference type="InterPro" id="IPR026015">
    <property type="entry name" value="ATP_synth_OSCP/delta_N_sf"/>
</dbReference>
<keyword evidence="3 7" id="KW-0375">Hydrogen ion transport</keyword>
<dbReference type="STRING" id="756272.Plabr_1191"/>
<evidence type="ECO:0000256" key="6">
    <source>
        <dbReference type="ARBA" id="ARBA00023310"/>
    </source>
</evidence>
<keyword evidence="9" id="KW-1185">Reference proteome</keyword>
<comment type="similarity">
    <text evidence="7">Belongs to the ATPase delta chain family.</text>
</comment>
<dbReference type="InterPro" id="IPR000711">
    <property type="entry name" value="ATPase_OSCP/dsu"/>
</dbReference>
<dbReference type="PANTHER" id="PTHR11910">
    <property type="entry name" value="ATP SYNTHASE DELTA CHAIN"/>
    <property type="match status" value="1"/>
</dbReference>
<comment type="function">
    <text evidence="7">This protein is part of the stalk that links CF(0) to CF(1). It either transmits conformational changes from CF(0) to CF(1) or is implicated in proton conduction.</text>
</comment>
<accession>F0SLR5</accession>
<dbReference type="EMBL" id="CP002546">
    <property type="protein sequence ID" value="ADY58806.1"/>
    <property type="molecule type" value="Genomic_DNA"/>
</dbReference>
<evidence type="ECO:0000313" key="9">
    <source>
        <dbReference type="Proteomes" id="UP000006860"/>
    </source>
</evidence>
<dbReference type="AlphaFoldDB" id="F0SLR5"/>
<dbReference type="HAMAP" id="MF_01416">
    <property type="entry name" value="ATP_synth_delta_bact"/>
    <property type="match status" value="1"/>
</dbReference>
<keyword evidence="7" id="KW-1003">Cell membrane</keyword>
<comment type="subunit">
    <text evidence="7">F-type ATPases have 2 components, F(1) - the catalytic core - and F(0) - the membrane proton channel. F(1) has five subunits: alpha(3), beta(3), gamma(1), delta(1), epsilon(1). F(0) has three main subunits: a(1), b(2) and c(10-14). The alpha and beta chains form an alternating ring which encloses part of the gamma chain. F(1) is attached to F(0) by a central stalk formed by the gamma and epsilon chains, while a peripheral stalk is formed by the delta and b chains.</text>
</comment>
<dbReference type="eggNOG" id="COG0712">
    <property type="taxonomic scope" value="Bacteria"/>
</dbReference>
<dbReference type="HOGENOM" id="CLU_085114_1_1_0"/>
<name>F0SLR5_RUBBR</name>
<proteinExistence type="inferred from homology"/>
<evidence type="ECO:0000256" key="1">
    <source>
        <dbReference type="ARBA" id="ARBA00004370"/>
    </source>
</evidence>
<evidence type="ECO:0000256" key="2">
    <source>
        <dbReference type="ARBA" id="ARBA00022448"/>
    </source>
</evidence>
<dbReference type="GO" id="GO:0045259">
    <property type="term" value="C:proton-transporting ATP synthase complex"/>
    <property type="evidence" value="ECO:0007669"/>
    <property type="project" value="UniProtKB-KW"/>
</dbReference>
<evidence type="ECO:0000256" key="5">
    <source>
        <dbReference type="ARBA" id="ARBA00023136"/>
    </source>
</evidence>
<keyword evidence="5 7" id="KW-0472">Membrane</keyword>
<evidence type="ECO:0000256" key="3">
    <source>
        <dbReference type="ARBA" id="ARBA00022781"/>
    </source>
</evidence>
<dbReference type="RefSeq" id="WP_013627539.1">
    <property type="nucleotide sequence ID" value="NC_015174.1"/>
</dbReference>
<protein>
    <recommendedName>
        <fullName evidence="7">ATP synthase subunit delta</fullName>
    </recommendedName>
    <alternativeName>
        <fullName evidence="7">ATP synthase F(1) sector subunit delta</fullName>
    </alternativeName>
    <alternativeName>
        <fullName evidence="7">F-type ATPase subunit delta</fullName>
        <shortName evidence="7">F-ATPase subunit delta</shortName>
    </alternativeName>
</protein>
<dbReference type="Gene3D" id="1.10.520.20">
    <property type="entry name" value="N-terminal domain of the delta subunit of the F1F0-ATP synthase"/>
    <property type="match status" value="1"/>
</dbReference>
<reference evidence="9" key="1">
    <citation type="submission" date="2011-02" db="EMBL/GenBank/DDBJ databases">
        <title>The complete genome of Planctomyces brasiliensis DSM 5305.</title>
        <authorList>
            <person name="Lucas S."/>
            <person name="Copeland A."/>
            <person name="Lapidus A."/>
            <person name="Bruce D."/>
            <person name="Goodwin L."/>
            <person name="Pitluck S."/>
            <person name="Kyrpides N."/>
            <person name="Mavromatis K."/>
            <person name="Pagani I."/>
            <person name="Ivanova N."/>
            <person name="Ovchinnikova G."/>
            <person name="Lu M."/>
            <person name="Detter J.C."/>
            <person name="Han C."/>
            <person name="Land M."/>
            <person name="Hauser L."/>
            <person name="Markowitz V."/>
            <person name="Cheng J.-F."/>
            <person name="Hugenholtz P."/>
            <person name="Woyke T."/>
            <person name="Wu D."/>
            <person name="Tindall B."/>
            <person name="Pomrenke H.G."/>
            <person name="Brambilla E."/>
            <person name="Klenk H.-P."/>
            <person name="Eisen J.A."/>
        </authorList>
    </citation>
    <scope>NUCLEOTIDE SEQUENCE [LARGE SCALE GENOMIC DNA]</scope>
    <source>
        <strain evidence="9">ATCC 49424 / DSM 5305 / JCM 21570 / NBRC 103401 / IFAM 1448</strain>
    </source>
</reference>
<evidence type="ECO:0000313" key="8">
    <source>
        <dbReference type="EMBL" id="ADY58806.1"/>
    </source>
</evidence>
<dbReference type="NCBIfam" id="TIGR01145">
    <property type="entry name" value="ATP_synt_delta"/>
    <property type="match status" value="1"/>
</dbReference>
<comment type="subcellular location">
    <subcellularLocation>
        <location evidence="7">Cell inner membrane</location>
        <topology evidence="7">Peripheral membrane protein</topology>
    </subcellularLocation>
    <subcellularLocation>
        <location evidence="1">Membrane</location>
    </subcellularLocation>
</comment>
<keyword evidence="6 7" id="KW-0066">ATP synthesis</keyword>
<keyword evidence="4 7" id="KW-0406">Ion transport</keyword>
<evidence type="ECO:0000256" key="7">
    <source>
        <dbReference type="HAMAP-Rule" id="MF_01416"/>
    </source>
</evidence>
<organism evidence="8 9">
    <name type="scientific">Rubinisphaera brasiliensis (strain ATCC 49424 / DSM 5305 / JCM 21570 / IAM 15109 / NBRC 103401 / IFAM 1448)</name>
    <name type="common">Planctomyces brasiliensis</name>
    <dbReference type="NCBI Taxonomy" id="756272"/>
    <lineage>
        <taxon>Bacteria</taxon>
        <taxon>Pseudomonadati</taxon>
        <taxon>Planctomycetota</taxon>
        <taxon>Planctomycetia</taxon>
        <taxon>Planctomycetales</taxon>
        <taxon>Planctomycetaceae</taxon>
        <taxon>Rubinisphaera</taxon>
    </lineage>
</organism>
<keyword evidence="2 7" id="KW-0813">Transport</keyword>
<dbReference type="GO" id="GO:0005886">
    <property type="term" value="C:plasma membrane"/>
    <property type="evidence" value="ECO:0007669"/>
    <property type="project" value="UniProtKB-SubCell"/>
</dbReference>
<evidence type="ECO:0000256" key="4">
    <source>
        <dbReference type="ARBA" id="ARBA00023065"/>
    </source>
</evidence>